<feature type="transmembrane region" description="Helical" evidence="9">
    <location>
        <begin position="481"/>
        <end position="502"/>
    </location>
</feature>
<evidence type="ECO:0000256" key="8">
    <source>
        <dbReference type="ARBA" id="ARBA00023136"/>
    </source>
</evidence>
<organism evidence="11 12">
    <name type="scientific">Gordonibacter pamelaeae</name>
    <dbReference type="NCBI Taxonomy" id="471189"/>
    <lineage>
        <taxon>Bacteria</taxon>
        <taxon>Bacillati</taxon>
        <taxon>Actinomycetota</taxon>
        <taxon>Coriobacteriia</taxon>
        <taxon>Eggerthellales</taxon>
        <taxon>Eggerthellaceae</taxon>
        <taxon>Gordonibacter</taxon>
    </lineage>
</organism>
<dbReference type="RefSeq" id="WP_114568524.1">
    <property type="nucleotide sequence ID" value="NZ_CABMMS010000002.1"/>
</dbReference>
<evidence type="ECO:0000256" key="3">
    <source>
        <dbReference type="ARBA" id="ARBA00022448"/>
    </source>
</evidence>
<gene>
    <name evidence="11" type="primary">modB</name>
    <name evidence="11" type="ORF">C1877_04865</name>
</gene>
<feature type="transmembrane region" description="Helical" evidence="9">
    <location>
        <begin position="334"/>
        <end position="356"/>
    </location>
</feature>
<evidence type="ECO:0000313" key="11">
    <source>
        <dbReference type="EMBL" id="RDB66513.1"/>
    </source>
</evidence>
<dbReference type="Proteomes" id="UP000254000">
    <property type="component" value="Unassembled WGS sequence"/>
</dbReference>
<dbReference type="CDD" id="cd06261">
    <property type="entry name" value="TM_PBP2"/>
    <property type="match status" value="1"/>
</dbReference>
<evidence type="ECO:0000259" key="10">
    <source>
        <dbReference type="PROSITE" id="PS50928"/>
    </source>
</evidence>
<dbReference type="OrthoDB" id="9774448at2"/>
<keyword evidence="7 9" id="KW-1133">Transmembrane helix</keyword>
<evidence type="ECO:0000256" key="9">
    <source>
        <dbReference type="RuleBase" id="RU363032"/>
    </source>
</evidence>
<dbReference type="Gene3D" id="1.10.3720.10">
    <property type="entry name" value="MetI-like"/>
    <property type="match status" value="1"/>
</dbReference>
<evidence type="ECO:0000256" key="1">
    <source>
        <dbReference type="ARBA" id="ARBA00004651"/>
    </source>
</evidence>
<comment type="subcellular location">
    <subcellularLocation>
        <location evidence="1 9">Cell membrane</location>
        <topology evidence="1 9">Multi-pass membrane protein</topology>
    </subcellularLocation>
</comment>
<accession>A0A369M443</accession>
<comment type="caution">
    <text evidence="11">The sequence shown here is derived from an EMBL/GenBank/DDBJ whole genome shotgun (WGS) entry which is preliminary data.</text>
</comment>
<evidence type="ECO:0000256" key="5">
    <source>
        <dbReference type="ARBA" id="ARBA00022505"/>
    </source>
</evidence>
<dbReference type="GeneID" id="78359043"/>
<keyword evidence="4" id="KW-1003">Cell membrane</keyword>
<dbReference type="NCBIfam" id="TIGR02141">
    <property type="entry name" value="modB_ABC"/>
    <property type="match status" value="1"/>
</dbReference>
<feature type="transmembrane region" description="Helical" evidence="9">
    <location>
        <begin position="368"/>
        <end position="392"/>
    </location>
</feature>
<dbReference type="Pfam" id="PF00528">
    <property type="entry name" value="BPD_transp_1"/>
    <property type="match status" value="1"/>
</dbReference>
<evidence type="ECO:0000256" key="7">
    <source>
        <dbReference type="ARBA" id="ARBA00022989"/>
    </source>
</evidence>
<dbReference type="EMBL" id="PPTS01000002">
    <property type="protein sequence ID" value="RDB66513.1"/>
    <property type="molecule type" value="Genomic_DNA"/>
</dbReference>
<feature type="transmembrane region" description="Helical" evidence="9">
    <location>
        <begin position="44"/>
        <end position="64"/>
    </location>
</feature>
<proteinExistence type="inferred from homology"/>
<reference evidence="11 12" key="1">
    <citation type="journal article" date="2018" name="Elife">
        <title>Discovery and characterization of a prevalent human gut bacterial enzyme sufficient for the inactivation of a family of plant toxins.</title>
        <authorList>
            <person name="Koppel N."/>
            <person name="Bisanz J.E."/>
            <person name="Pandelia M.E."/>
            <person name="Turnbaugh P.J."/>
            <person name="Balskus E.P."/>
        </authorList>
    </citation>
    <scope>NUCLEOTIDE SEQUENCE [LARGE SCALE GENOMIC DNA]</scope>
    <source>
        <strain evidence="11 12">3C</strain>
    </source>
</reference>
<protein>
    <submittedName>
        <fullName evidence="11">Molybdate ABC transporter permease subunit</fullName>
    </submittedName>
</protein>
<keyword evidence="12" id="KW-1185">Reference proteome</keyword>
<keyword evidence="8 9" id="KW-0472">Membrane</keyword>
<dbReference type="GO" id="GO:0005886">
    <property type="term" value="C:plasma membrane"/>
    <property type="evidence" value="ECO:0007669"/>
    <property type="project" value="UniProtKB-SubCell"/>
</dbReference>
<comment type="similarity">
    <text evidence="2">Belongs to the binding-protein-dependent transport system permease family. CysTW subfamily.</text>
</comment>
<dbReference type="InterPro" id="IPR006311">
    <property type="entry name" value="TAT_signal"/>
</dbReference>
<evidence type="ECO:0000313" key="12">
    <source>
        <dbReference type="Proteomes" id="UP000254000"/>
    </source>
</evidence>
<dbReference type="InterPro" id="IPR035906">
    <property type="entry name" value="MetI-like_sf"/>
</dbReference>
<feature type="transmembrane region" description="Helical" evidence="9">
    <location>
        <begin position="420"/>
        <end position="442"/>
    </location>
</feature>
<keyword evidence="3 9" id="KW-0813">Transport</keyword>
<feature type="transmembrane region" description="Helical" evidence="9">
    <location>
        <begin position="304"/>
        <end position="322"/>
    </location>
</feature>
<dbReference type="PROSITE" id="PS50928">
    <property type="entry name" value="ABC_TM1"/>
    <property type="match status" value="1"/>
</dbReference>
<sequence>MRISRTDTCARPVARTAQGCANRVAPPLPSAPATARPAFARRRAVSGAAALALALALAISLAFAPGLAFAGTGDEGDPAAPNPAAAGADGAQDASAADDAVSLAADGTAASLDGSPFALEGFSRSQVGSNSDIGGAYAGYRYLVSDEPGSLGVIATDACIVVYVPHGVAEENGFDKSSSESRSYLKSLLIALDSENAKGGSVLTRQGNWIFTNEPIVEHEGVEYRFDQELKPGEFYACVIGADGSDVTDAANPAHVRPTHADFATMAPADSVEVVGAATGFAALAEFLGGIDLSPLWVTLKTTLTAIVFIFILGLAAAYFSLRIPARAQDIADSIFTIPMVLPPTVCGFLLLLAFGKNTGVGQWFIDIGFPLIFSWQATVIAAVVVAFPLMYRSARGAFENLDPNMLDAARTLGWSNAKIFFKLMLPLSWSSIAAGTVLSFARALGEFGATLFLAGNYLGITRTIPIAIYFEWMNGNTDVAIFWTIVIMLFSFVVILFINLWGRRTTKYRRRAEA</sequence>
<evidence type="ECO:0000256" key="2">
    <source>
        <dbReference type="ARBA" id="ARBA00007069"/>
    </source>
</evidence>
<keyword evidence="5" id="KW-0500">Molybdenum</keyword>
<dbReference type="AlphaFoldDB" id="A0A369M443"/>
<dbReference type="InterPro" id="IPR011867">
    <property type="entry name" value="ModB_ABC"/>
</dbReference>
<dbReference type="SUPFAM" id="SSF161098">
    <property type="entry name" value="MetI-like"/>
    <property type="match status" value="1"/>
</dbReference>
<keyword evidence="6 9" id="KW-0812">Transmembrane</keyword>
<dbReference type="InterPro" id="IPR000515">
    <property type="entry name" value="MetI-like"/>
</dbReference>
<name>A0A369M443_9ACTN</name>
<dbReference type="PROSITE" id="PS51318">
    <property type="entry name" value="TAT"/>
    <property type="match status" value="1"/>
</dbReference>
<dbReference type="GO" id="GO:0015098">
    <property type="term" value="F:molybdate ion transmembrane transporter activity"/>
    <property type="evidence" value="ECO:0007669"/>
    <property type="project" value="InterPro"/>
</dbReference>
<evidence type="ECO:0000256" key="6">
    <source>
        <dbReference type="ARBA" id="ARBA00022692"/>
    </source>
</evidence>
<dbReference type="PANTHER" id="PTHR30183:SF3">
    <property type="entry name" value="MOLYBDENUM TRANSPORT SYSTEM PERMEASE PROTEIN MODB"/>
    <property type="match status" value="1"/>
</dbReference>
<dbReference type="PANTHER" id="PTHR30183">
    <property type="entry name" value="MOLYBDENUM TRANSPORT SYSTEM PERMEASE PROTEIN MODB"/>
    <property type="match status" value="1"/>
</dbReference>
<feature type="domain" description="ABC transmembrane type-1" evidence="10">
    <location>
        <begin position="296"/>
        <end position="499"/>
    </location>
</feature>
<evidence type="ECO:0000256" key="4">
    <source>
        <dbReference type="ARBA" id="ARBA00022475"/>
    </source>
</evidence>